<dbReference type="InterPro" id="IPR036331">
    <property type="entry name" value="Chagasin-like_sf"/>
</dbReference>
<dbReference type="SUPFAM" id="SSF141066">
    <property type="entry name" value="ICP-like"/>
    <property type="match status" value="1"/>
</dbReference>
<accession>A0A1H9BJH8</accession>
<evidence type="ECO:0000256" key="3">
    <source>
        <dbReference type="SAM" id="SignalP"/>
    </source>
</evidence>
<dbReference type="PANTHER" id="PTHR36530">
    <property type="entry name" value="INHIBITOR OF CYSTEINE PEPTIDASE"/>
    <property type="match status" value="1"/>
</dbReference>
<dbReference type="AlphaFoldDB" id="A0A1H9BJH8"/>
<dbReference type="EMBL" id="FOFJ01000004">
    <property type="protein sequence ID" value="SEP89152.1"/>
    <property type="molecule type" value="Genomic_DNA"/>
</dbReference>
<evidence type="ECO:0000259" key="4">
    <source>
        <dbReference type="Pfam" id="PF09394"/>
    </source>
</evidence>
<reference evidence="5 6" key="1">
    <citation type="submission" date="2016-10" db="EMBL/GenBank/DDBJ databases">
        <authorList>
            <person name="de Groot N.N."/>
        </authorList>
    </citation>
    <scope>NUCLEOTIDE SEQUENCE [LARGE SCALE GENOMIC DNA]</scope>
    <source>
        <strain evidence="5 6">DSM 378</strain>
    </source>
</reference>
<feature type="domain" description="Proteinase inhibitor I42 chagasin" evidence="4">
    <location>
        <begin position="41"/>
        <end position="129"/>
    </location>
</feature>
<dbReference type="InterPro" id="IPR018990">
    <property type="entry name" value="Prot_inh_I42_chagasin"/>
</dbReference>
<dbReference type="InterPro" id="IPR052781">
    <property type="entry name" value="Cys_protease_inhibitor_I42"/>
</dbReference>
<dbReference type="RefSeq" id="WP_090619508.1">
    <property type="nucleotide sequence ID" value="NZ_FOFJ01000004.1"/>
</dbReference>
<dbReference type="PANTHER" id="PTHR36530:SF1">
    <property type="entry name" value="AMOEBIASIN-1"/>
    <property type="match status" value="1"/>
</dbReference>
<dbReference type="Pfam" id="PF09394">
    <property type="entry name" value="Inhibitor_I42"/>
    <property type="match status" value="1"/>
</dbReference>
<keyword evidence="2" id="KW-0789">Thiol protease inhibitor</keyword>
<dbReference type="Gene3D" id="2.60.40.2020">
    <property type="match status" value="1"/>
</dbReference>
<dbReference type="Proteomes" id="UP000199267">
    <property type="component" value="Unassembled WGS sequence"/>
</dbReference>
<feature type="chain" id="PRO_5011795095" evidence="3">
    <location>
        <begin position="23"/>
        <end position="132"/>
    </location>
</feature>
<evidence type="ECO:0000313" key="5">
    <source>
        <dbReference type="EMBL" id="SEP89152.1"/>
    </source>
</evidence>
<evidence type="ECO:0000256" key="2">
    <source>
        <dbReference type="ARBA" id="ARBA00022704"/>
    </source>
</evidence>
<name>A0A1H9BJH8_9GAMM</name>
<keyword evidence="1" id="KW-0646">Protease inhibitor</keyword>
<dbReference type="PROSITE" id="PS51257">
    <property type="entry name" value="PROKAR_LIPOPROTEIN"/>
    <property type="match status" value="1"/>
</dbReference>
<dbReference type="GO" id="GO:0004869">
    <property type="term" value="F:cysteine-type endopeptidase inhibitor activity"/>
    <property type="evidence" value="ECO:0007669"/>
    <property type="project" value="UniProtKB-KW"/>
</dbReference>
<organism evidence="5 6">
    <name type="scientific">Azotobacter beijerinckii</name>
    <dbReference type="NCBI Taxonomy" id="170623"/>
    <lineage>
        <taxon>Bacteria</taxon>
        <taxon>Pseudomonadati</taxon>
        <taxon>Pseudomonadota</taxon>
        <taxon>Gammaproteobacteria</taxon>
        <taxon>Pseudomonadales</taxon>
        <taxon>Pseudomonadaceae</taxon>
        <taxon>Azotobacter</taxon>
    </lineage>
</organism>
<evidence type="ECO:0000313" key="6">
    <source>
        <dbReference type="Proteomes" id="UP000199267"/>
    </source>
</evidence>
<sequence>MRLALPCLLTIGLVWLAGCAHSGPSSVVALEDEDDCPLQLESRQQLVLTLPSNPSTGYRWQVRESASKVLRSLGPEVYSSPKDSEVVGSAGQSTWRFQAVQAGQDTLLLVYRRPWEVGVEPAKAFDCAITVE</sequence>
<gene>
    <name evidence="5" type="ORF">SAMN04244573_00635</name>
</gene>
<keyword evidence="3" id="KW-0732">Signal</keyword>
<evidence type="ECO:0000256" key="1">
    <source>
        <dbReference type="ARBA" id="ARBA00022690"/>
    </source>
</evidence>
<feature type="signal peptide" evidence="3">
    <location>
        <begin position="1"/>
        <end position="22"/>
    </location>
</feature>
<protein>
    <submittedName>
        <fullName evidence="5">Inhibitor of cysteine peptidase</fullName>
    </submittedName>
</protein>
<proteinExistence type="predicted"/>